<keyword evidence="2" id="KW-1185">Reference proteome</keyword>
<evidence type="ECO:0000313" key="2">
    <source>
        <dbReference type="Proteomes" id="UP000503164"/>
    </source>
</evidence>
<dbReference type="KEGG" id="ccap:AES38_14765"/>
<dbReference type="RefSeq" id="WP_053775876.1">
    <property type="nucleotide sequence ID" value="NZ_CP012575.1"/>
</dbReference>
<evidence type="ECO:0000313" key="1">
    <source>
        <dbReference type="EMBL" id="QIS46477.1"/>
    </source>
</evidence>
<sequence>MRFKVFLDTDQGLVTNIVVQAARRRDGWADAMVRALIELYPGRTWTVEAPNEQSGQLFVKLACRLPGEVVAPVEDTTRPIDDPRRYRTPPTW</sequence>
<dbReference type="Proteomes" id="UP000503164">
    <property type="component" value="Plasmid pCM2_1101"/>
</dbReference>
<dbReference type="EMBL" id="CP048050">
    <property type="protein sequence ID" value="QIS46477.1"/>
    <property type="molecule type" value="Genomic_DNA"/>
</dbReference>
<proteinExistence type="predicted"/>
<gene>
    <name evidence="1" type="ORF">GW570_14940</name>
</gene>
<protein>
    <submittedName>
        <fullName evidence="1">Uncharacterized protein</fullName>
    </submittedName>
</protein>
<organism evidence="1 2">
    <name type="scientific">Clavibacter capsici</name>
    <dbReference type="NCBI Taxonomy" id="1874630"/>
    <lineage>
        <taxon>Bacteria</taxon>
        <taxon>Bacillati</taxon>
        <taxon>Actinomycetota</taxon>
        <taxon>Actinomycetes</taxon>
        <taxon>Micrococcales</taxon>
        <taxon>Microbacteriaceae</taxon>
        <taxon>Clavibacter</taxon>
    </lineage>
</organism>
<keyword evidence="1" id="KW-0614">Plasmid</keyword>
<accession>A0A0M4HES7</accession>
<name>A0A0M4HES7_9MICO</name>
<geneLocation type="plasmid" evidence="1 2">
    <name>pCM2_1101</name>
</geneLocation>
<dbReference type="KEGG" id="ccap:AES38_15400"/>
<dbReference type="AlphaFoldDB" id="A0A0M4HES7"/>
<reference evidence="1 2" key="1">
    <citation type="journal article" date="2020" name="Mol. Plant Pathol.">
        <title>Plasmid composition and the chpG gene determine the virulence level of Clavibacter capsici natural isolates in pepper.</title>
        <authorList>
            <person name="Hwang I.S."/>
            <person name="Lee H.M."/>
            <person name="Oh E.J."/>
            <person name="Lee S."/>
            <person name="Heu S."/>
            <person name="Oh C.S."/>
        </authorList>
    </citation>
    <scope>NUCLEOTIDE SEQUENCE [LARGE SCALE GENOMIC DNA]</scope>
    <source>
        <strain evidence="1 2">1101</strain>
    </source>
</reference>